<feature type="region of interest" description="Disordered" evidence="2">
    <location>
        <begin position="1385"/>
        <end position="1475"/>
    </location>
</feature>
<comment type="caution">
    <text evidence="3">The sequence shown here is derived from an EMBL/GenBank/DDBJ whole genome shotgun (WGS) entry which is preliminary data.</text>
</comment>
<evidence type="ECO:0000313" key="4">
    <source>
        <dbReference type="Proteomes" id="UP001470230"/>
    </source>
</evidence>
<name>A0ABR2KBM9_9EUKA</name>
<protein>
    <recommendedName>
        <fullName evidence="5">Viral A-type inclusion protein</fullName>
    </recommendedName>
</protein>
<evidence type="ECO:0000313" key="3">
    <source>
        <dbReference type="EMBL" id="KAK8888517.1"/>
    </source>
</evidence>
<evidence type="ECO:0000256" key="1">
    <source>
        <dbReference type="SAM" id="Coils"/>
    </source>
</evidence>
<proteinExistence type="predicted"/>
<accession>A0ABR2KBM9</accession>
<feature type="non-terminal residue" evidence="3">
    <location>
        <position position="1"/>
    </location>
</feature>
<keyword evidence="1" id="KW-0175">Coiled coil</keyword>
<feature type="compositionally biased region" description="Polar residues" evidence="2">
    <location>
        <begin position="831"/>
        <end position="855"/>
    </location>
</feature>
<sequence length="1475" mass="172246">VLKISTYSFHLYPKMNSHLGEIEHVICQHQNVLTSLFNLLIKEEPKSHLDMEKLEDLSQKLSSISSITDKITSQSMESSNSLYYTPEQLKTTLSCLKYEVKALKTKELEKENDLSSIYDEIYQMKKDVTQQKKLWSDFYININTLIPYNEMLADSSYPDALEEVRDQFAQNVQLLVESVLPPCSKPSQKDLAIEDNQRQLKAEHKDEGFAQAMLELERSVKCLKYEVKQLKQQQIQSKDQDREFQQEIENLRKLNFQGEQKDQQTDTNKTTENIKEDISEISSQLSDHSSSIRCIKYELKKLQKKIQEAPDDKFKLSRYDDVRTELNGDNQENELISSFQTEIQKSKTRIEQNESQIDIINNHDNLIDQHISSIDSSIQNFEQNNQIYQRELKCLKFEVKKMKEELSNSTPIFDKFDNCTNRISSLEDSFNIIKNDFEEVNQQNGRTFHCLKHALKSLLVKINKEELKEQHKQEQDPTLQTHKVPSSEEEKEEIVSVKSKVSELYRMMRCLKYEIKQLKEWKNNEFANRREAEELTGLPEINATSNLSDDKCLTNIENQINKLVKDNIEKDKTIADIRNVIKCLKHELLNTKAQTKNLTTSLKEGFESVRQDIEGLNIIEPTKPEEKRLEELKNELKCLKYEIKKLKERSTDKEPGNNIHGDYITTTSAQEREIEILAENKHIEDEIKMLKNQLNSILSNTNQDQDSMNESLRCLKHEIKLLKQQFQYTQIPSRADEHLDNLANTIQQLKDNYQTKFQSQEQQIEEINNKQKDQHQLINNVLQLIEKSNLNETDNLDSIKQQFKESLSELLQKELEGRKTPTNEQEEILPQDQSADSGISGSLQESQLQTAGQQTPILNLSEKDYRKDAIELKETLDILKKELEDSKSKLIEVNANMKEDLEALEKKIFDKINNLSSERSNFENNLRCFKHEIKLLKSRASTEVPTNDDSLQEVIDSQHKTDELLSSLTDKVHQHDDLWKEMLESINKLTNGTNQEEEEVRSEFKSSLEKLLGREHSEEQNNQPMTDQEGHHHQIVDIIELPNALRELQTEIEELQPRPEEKVTTEEQSHKEEDEAINDLQERMNKQDNELKCLKYEIKKLKERPIIDNVIPANIEEREAEVPSEVPHNDDDRLSELEESLRCLKHEIKLLKSRPISAIPTERSSETAPVERVSQELNAIKSIVDSNNAELNEQKEAQELLKSEIESLKAQLKEEQDKSNKGTEELPISPTNNEDDRFESIEESLRCLKHEIKLLKSQANSGSTTSPIENSTETPTETEPEPTPLTQEPVSSEDIESLKSEIETLKNQLTETQINISKEQESLMEEGRTLSSRVNSIEEQEVQEIERMNDEINKLKNLIENNKEELKNELEQLSRENKEELNQIKHDFNNNNDQNKDFEQKNKEELNQIKHDFNNNNDQNKDFEQKNKEELNQIKHDFNNNNDQNKDFEQKNKEELNQIKHDFNNNNDQNKDFEQ</sequence>
<evidence type="ECO:0008006" key="5">
    <source>
        <dbReference type="Google" id="ProtNLM"/>
    </source>
</evidence>
<feature type="coiled-coil region" evidence="1">
    <location>
        <begin position="862"/>
        <end position="939"/>
    </location>
</feature>
<dbReference type="EMBL" id="JAPFFF010000006">
    <property type="protein sequence ID" value="KAK8888517.1"/>
    <property type="molecule type" value="Genomic_DNA"/>
</dbReference>
<feature type="region of interest" description="Disordered" evidence="2">
    <location>
        <begin position="469"/>
        <end position="490"/>
    </location>
</feature>
<feature type="region of interest" description="Disordered" evidence="2">
    <location>
        <begin position="1211"/>
        <end position="1240"/>
    </location>
</feature>
<feature type="region of interest" description="Disordered" evidence="2">
    <location>
        <begin position="1056"/>
        <end position="1075"/>
    </location>
</feature>
<evidence type="ECO:0000256" key="2">
    <source>
        <dbReference type="SAM" id="MobiDB-lite"/>
    </source>
</evidence>
<feature type="region of interest" description="Disordered" evidence="2">
    <location>
        <begin position="816"/>
        <end position="855"/>
    </location>
</feature>
<feature type="compositionally biased region" description="Basic and acidic residues" evidence="2">
    <location>
        <begin position="1211"/>
        <end position="1224"/>
    </location>
</feature>
<feature type="non-terminal residue" evidence="3">
    <location>
        <position position="1475"/>
    </location>
</feature>
<reference evidence="3 4" key="1">
    <citation type="submission" date="2024-04" db="EMBL/GenBank/DDBJ databases">
        <title>Tritrichomonas musculus Genome.</title>
        <authorList>
            <person name="Alves-Ferreira E."/>
            <person name="Grigg M."/>
            <person name="Lorenzi H."/>
            <person name="Galac M."/>
        </authorList>
    </citation>
    <scope>NUCLEOTIDE SEQUENCE [LARGE SCALE GENOMIC DNA]</scope>
    <source>
        <strain evidence="3 4">EAF2021</strain>
    </source>
</reference>
<feature type="region of interest" description="Disordered" evidence="2">
    <location>
        <begin position="252"/>
        <end position="274"/>
    </location>
</feature>
<feature type="coiled-coil region" evidence="1">
    <location>
        <begin position="680"/>
        <end position="770"/>
    </location>
</feature>
<feature type="coiled-coil region" evidence="1">
    <location>
        <begin position="378"/>
        <end position="405"/>
    </location>
</feature>
<keyword evidence="4" id="KW-1185">Reference proteome</keyword>
<feature type="compositionally biased region" description="Low complexity" evidence="2">
    <location>
        <begin position="1263"/>
        <end position="1277"/>
    </location>
</feature>
<feature type="compositionally biased region" description="Basic and acidic residues" evidence="2">
    <location>
        <begin position="1056"/>
        <end position="1073"/>
    </location>
</feature>
<gene>
    <name evidence="3" type="ORF">M9Y10_039596</name>
</gene>
<feature type="region of interest" description="Disordered" evidence="2">
    <location>
        <begin position="1256"/>
        <end position="1296"/>
    </location>
</feature>
<organism evidence="3 4">
    <name type="scientific">Tritrichomonas musculus</name>
    <dbReference type="NCBI Taxonomy" id="1915356"/>
    <lineage>
        <taxon>Eukaryota</taxon>
        <taxon>Metamonada</taxon>
        <taxon>Parabasalia</taxon>
        <taxon>Tritrichomonadida</taxon>
        <taxon>Tritrichomonadidae</taxon>
        <taxon>Tritrichomonas</taxon>
    </lineage>
</organism>
<dbReference type="Proteomes" id="UP001470230">
    <property type="component" value="Unassembled WGS sequence"/>
</dbReference>